<dbReference type="SUPFAM" id="SSF56235">
    <property type="entry name" value="N-terminal nucleophile aminohydrolases (Ntn hydrolases)"/>
    <property type="match status" value="1"/>
</dbReference>
<protein>
    <submittedName>
        <fullName evidence="1">Isoaspartyl peptidase/L-asparaginase</fullName>
    </submittedName>
</protein>
<dbReference type="InterPro" id="IPR000246">
    <property type="entry name" value="Peptidase_T2"/>
</dbReference>
<reference evidence="1 2" key="1">
    <citation type="submission" date="2021-03" db="EMBL/GenBank/DDBJ databases">
        <title>novel species in genus Cellulomonas.</title>
        <authorList>
            <person name="Zhang G."/>
        </authorList>
    </citation>
    <scope>NUCLEOTIDE SEQUENCE [LARGE SCALE GENOMIC DNA]</scope>
    <source>
        <strain evidence="2">zg-ZUI188</strain>
    </source>
</reference>
<gene>
    <name evidence="1" type="ORF">J4035_08825</name>
</gene>
<dbReference type="PANTHER" id="PTHR10188">
    <property type="entry name" value="L-ASPARAGINASE"/>
    <property type="match status" value="1"/>
</dbReference>
<proteinExistence type="predicted"/>
<accession>A0ABS3SIE7</accession>
<evidence type="ECO:0000313" key="1">
    <source>
        <dbReference type="EMBL" id="MBO3084741.1"/>
    </source>
</evidence>
<dbReference type="Gene3D" id="3.60.20.30">
    <property type="entry name" value="(Glycosyl)asparaginase"/>
    <property type="match status" value="1"/>
</dbReference>
<dbReference type="InterPro" id="IPR029055">
    <property type="entry name" value="Ntn_hydrolases_N"/>
</dbReference>
<name>A0ABS3SIE7_9CELL</name>
<dbReference type="RefSeq" id="WP_208289404.1">
    <property type="nucleotide sequence ID" value="NZ_CP074404.1"/>
</dbReference>
<keyword evidence="2" id="KW-1185">Reference proteome</keyword>
<comment type="caution">
    <text evidence="1">The sequence shown here is derived from an EMBL/GenBank/DDBJ whole genome shotgun (WGS) entry which is preliminary data.</text>
</comment>
<dbReference type="EMBL" id="JAGFBM010000003">
    <property type="protein sequence ID" value="MBO3084741.1"/>
    <property type="molecule type" value="Genomic_DNA"/>
</dbReference>
<sequence length="312" mass="31734">MTQEFDLPGELPVAVAHGGVDMEPTPATFATLEQSTGVAFALLADGRPGIEAALGAVAVLEDDPAFNAGYGSVLTRTGQVETDGAVSDGFTGRSAGVGAVPGVRHPAAVAYGVLQGRDTVLLAGPAAADYARTIGHSPEDLVVEEQVQALARMQPGDQQSAFTGRRVPSETVGCITITADGRIASVSSTGGLMGKPSGRIGDACIPGAGFWTDRRFGVLCSGSGEAALRRQLASEVARRAGHSGLLAALTDTLTEAARTPGTIGAIVAIDLDERKVATIHNGASFPVVVRHAGGAFRLGAADARLWDQVGAR</sequence>
<organism evidence="1 2">
    <name type="scientific">Cellulomonas fengjieae</name>
    <dbReference type="NCBI Taxonomy" id="2819978"/>
    <lineage>
        <taxon>Bacteria</taxon>
        <taxon>Bacillati</taxon>
        <taxon>Actinomycetota</taxon>
        <taxon>Actinomycetes</taxon>
        <taxon>Micrococcales</taxon>
        <taxon>Cellulomonadaceae</taxon>
        <taxon>Cellulomonas</taxon>
    </lineage>
</organism>
<evidence type="ECO:0000313" key="2">
    <source>
        <dbReference type="Proteomes" id="UP000678317"/>
    </source>
</evidence>
<dbReference type="PANTHER" id="PTHR10188:SF6">
    <property type="entry name" value="N(4)-(BETA-N-ACETYLGLUCOSAMINYL)-L-ASPARAGINASE"/>
    <property type="match status" value="1"/>
</dbReference>
<dbReference type="Pfam" id="PF01112">
    <property type="entry name" value="Asparaginase_2"/>
    <property type="match status" value="1"/>
</dbReference>
<dbReference type="Proteomes" id="UP000678317">
    <property type="component" value="Unassembled WGS sequence"/>
</dbReference>